<protein>
    <recommendedName>
        <fullName evidence="9 11">1-(5-phosphoribosyl)-5-[(5-phosphoribosylamino)methylideneamino] imidazole-4-carboxamide isomerase</fullName>
        <ecNumber evidence="9 11">5.3.1.16</ecNumber>
    </recommendedName>
    <alternativeName>
        <fullName evidence="9">Phosphoribosylformimino-5-aminoimidazole carboxamide ribotide isomerase</fullName>
    </alternativeName>
</protein>
<comment type="caution">
    <text evidence="12">The sequence shown here is derived from an EMBL/GenBank/DDBJ whole genome shotgun (WGS) entry which is preliminary data.</text>
</comment>
<evidence type="ECO:0000256" key="3">
    <source>
        <dbReference type="ARBA" id="ARBA00005133"/>
    </source>
</evidence>
<dbReference type="InterPro" id="IPR006062">
    <property type="entry name" value="His_biosynth"/>
</dbReference>
<evidence type="ECO:0000313" key="13">
    <source>
        <dbReference type="Proteomes" id="UP000484885"/>
    </source>
</evidence>
<dbReference type="InterPro" id="IPR023016">
    <property type="entry name" value="HisA/PriA"/>
</dbReference>
<keyword evidence="5 9" id="KW-0963">Cytoplasm</keyword>
<evidence type="ECO:0000256" key="6">
    <source>
        <dbReference type="ARBA" id="ARBA00022605"/>
    </source>
</evidence>
<dbReference type="EMBL" id="JAAGSC010000023">
    <property type="protein sequence ID" value="NDY94318.1"/>
    <property type="molecule type" value="Genomic_DNA"/>
</dbReference>
<evidence type="ECO:0000256" key="11">
    <source>
        <dbReference type="RuleBase" id="RU003658"/>
    </source>
</evidence>
<evidence type="ECO:0000256" key="7">
    <source>
        <dbReference type="ARBA" id="ARBA00023102"/>
    </source>
</evidence>
<name>A0A845UUT5_9GAMM</name>
<comment type="catalytic activity">
    <reaction evidence="1 9 11">
        <text>1-(5-phospho-beta-D-ribosyl)-5-[(5-phospho-beta-D-ribosylamino)methylideneamino]imidazole-4-carboxamide = 5-[(5-phospho-1-deoxy-D-ribulos-1-ylimino)methylamino]-1-(5-phospho-beta-D-ribosyl)imidazole-4-carboxamide</text>
        <dbReference type="Rhea" id="RHEA:15469"/>
        <dbReference type="ChEBI" id="CHEBI:58435"/>
        <dbReference type="ChEBI" id="CHEBI:58525"/>
        <dbReference type="EC" id="5.3.1.16"/>
    </reaction>
</comment>
<dbReference type="AlphaFoldDB" id="A0A845UUT5"/>
<dbReference type="CDD" id="cd04732">
    <property type="entry name" value="HisA"/>
    <property type="match status" value="1"/>
</dbReference>
<feature type="active site" description="Proton donor" evidence="9">
    <location>
        <position position="130"/>
    </location>
</feature>
<organism evidence="12 13">
    <name type="scientific">Wenzhouxiangella limi</name>
    <dbReference type="NCBI Taxonomy" id="2707351"/>
    <lineage>
        <taxon>Bacteria</taxon>
        <taxon>Pseudomonadati</taxon>
        <taxon>Pseudomonadota</taxon>
        <taxon>Gammaproteobacteria</taxon>
        <taxon>Chromatiales</taxon>
        <taxon>Wenzhouxiangellaceae</taxon>
        <taxon>Wenzhouxiangella</taxon>
    </lineage>
</organism>
<dbReference type="Pfam" id="PF00977">
    <property type="entry name" value="His_biosynth"/>
    <property type="match status" value="1"/>
</dbReference>
<dbReference type="PANTHER" id="PTHR43090">
    <property type="entry name" value="1-(5-PHOSPHORIBOSYL)-5-[(5-PHOSPHORIBOSYLAMINO)METHYLIDENEAMINO] IMIDAZOLE-4-CARBOXAMIDE ISOMERASE"/>
    <property type="match status" value="1"/>
</dbReference>
<dbReference type="FunFam" id="3.20.20.70:FF:000009">
    <property type="entry name" value="1-(5-phosphoribosyl)-5-[(5-phosphoribosylamino)methylideneamino] imidazole-4-carboxamide isomerase"/>
    <property type="match status" value="1"/>
</dbReference>
<keyword evidence="13" id="KW-1185">Reference proteome</keyword>
<dbReference type="InterPro" id="IPR013785">
    <property type="entry name" value="Aldolase_TIM"/>
</dbReference>
<dbReference type="UniPathway" id="UPA00031">
    <property type="reaction ID" value="UER00009"/>
</dbReference>
<dbReference type="SUPFAM" id="SSF51366">
    <property type="entry name" value="Ribulose-phoshate binding barrel"/>
    <property type="match status" value="1"/>
</dbReference>
<keyword evidence="7 9" id="KW-0368">Histidine biosynthesis</keyword>
<dbReference type="InterPro" id="IPR044524">
    <property type="entry name" value="Isoase_HisA-like"/>
</dbReference>
<dbReference type="GO" id="GO:0005737">
    <property type="term" value="C:cytoplasm"/>
    <property type="evidence" value="ECO:0007669"/>
    <property type="project" value="UniProtKB-SubCell"/>
</dbReference>
<comment type="similarity">
    <text evidence="4 9 10">Belongs to the HisA/HisF family.</text>
</comment>
<dbReference type="HAMAP" id="MF_01014">
    <property type="entry name" value="HisA"/>
    <property type="match status" value="1"/>
</dbReference>
<evidence type="ECO:0000256" key="8">
    <source>
        <dbReference type="ARBA" id="ARBA00023235"/>
    </source>
</evidence>
<reference evidence="12 13" key="1">
    <citation type="submission" date="2020-02" db="EMBL/GenBank/DDBJ databases">
        <authorList>
            <person name="Zhang X.-Y."/>
        </authorList>
    </citation>
    <scope>NUCLEOTIDE SEQUENCE [LARGE SCALE GENOMIC DNA]</scope>
    <source>
        <strain evidence="12 13">C33</strain>
    </source>
</reference>
<gene>
    <name evidence="9 12" type="primary">hisA</name>
    <name evidence="12" type="ORF">G3I74_01050</name>
</gene>
<evidence type="ECO:0000256" key="2">
    <source>
        <dbReference type="ARBA" id="ARBA00004496"/>
    </source>
</evidence>
<proteinExistence type="inferred from homology"/>
<dbReference type="EC" id="5.3.1.16" evidence="9 11"/>
<evidence type="ECO:0000313" key="12">
    <source>
        <dbReference type="EMBL" id="NDY94318.1"/>
    </source>
</evidence>
<dbReference type="GO" id="GO:0000162">
    <property type="term" value="P:L-tryptophan biosynthetic process"/>
    <property type="evidence" value="ECO:0007669"/>
    <property type="project" value="TreeGrafter"/>
</dbReference>
<dbReference type="GO" id="GO:0003949">
    <property type="term" value="F:1-(5-phosphoribosyl)-5-[(5-phosphoribosylamino)methylideneamino]imidazole-4-carboxamide isomerase activity"/>
    <property type="evidence" value="ECO:0007669"/>
    <property type="project" value="UniProtKB-UniRule"/>
</dbReference>
<keyword evidence="6 9" id="KW-0028">Amino-acid biosynthesis</keyword>
<comment type="pathway">
    <text evidence="3 9 11">Amino-acid biosynthesis; L-histidine biosynthesis; L-histidine from 5-phospho-alpha-D-ribose 1-diphosphate: step 4/9.</text>
</comment>
<dbReference type="Gene3D" id="3.20.20.70">
    <property type="entry name" value="Aldolase class I"/>
    <property type="match status" value="1"/>
</dbReference>
<dbReference type="PANTHER" id="PTHR43090:SF2">
    <property type="entry name" value="1-(5-PHOSPHORIBOSYL)-5-[(5-PHOSPHORIBOSYLAMINO)METHYLIDENEAMINO] IMIDAZOLE-4-CARBOXAMIDE ISOMERASE"/>
    <property type="match status" value="1"/>
</dbReference>
<dbReference type="GO" id="GO:0000105">
    <property type="term" value="P:L-histidine biosynthetic process"/>
    <property type="evidence" value="ECO:0007669"/>
    <property type="project" value="UniProtKB-UniRule"/>
</dbReference>
<evidence type="ECO:0000256" key="5">
    <source>
        <dbReference type="ARBA" id="ARBA00022490"/>
    </source>
</evidence>
<evidence type="ECO:0000256" key="10">
    <source>
        <dbReference type="RuleBase" id="RU003657"/>
    </source>
</evidence>
<dbReference type="RefSeq" id="WP_164209205.1">
    <property type="nucleotide sequence ID" value="NZ_JAAGSC010000023.1"/>
</dbReference>
<evidence type="ECO:0000256" key="9">
    <source>
        <dbReference type="HAMAP-Rule" id="MF_01014"/>
    </source>
</evidence>
<evidence type="ECO:0000256" key="1">
    <source>
        <dbReference type="ARBA" id="ARBA00000901"/>
    </source>
</evidence>
<evidence type="ECO:0000256" key="4">
    <source>
        <dbReference type="ARBA" id="ARBA00009667"/>
    </source>
</evidence>
<dbReference type="Proteomes" id="UP000484885">
    <property type="component" value="Unassembled WGS sequence"/>
</dbReference>
<dbReference type="InterPro" id="IPR011060">
    <property type="entry name" value="RibuloseP-bd_barrel"/>
</dbReference>
<accession>A0A845UUT5</accession>
<dbReference type="NCBIfam" id="TIGR00007">
    <property type="entry name" value="1-(5-phosphoribosyl)-5-[(5-phosphoribosylamino)methylideneamino]imidazole-4-carboxamide isomerase"/>
    <property type="match status" value="1"/>
</dbReference>
<feature type="active site" description="Proton acceptor" evidence="9">
    <location>
        <position position="8"/>
    </location>
</feature>
<comment type="subcellular location">
    <subcellularLocation>
        <location evidence="2 9 11">Cytoplasm</location>
    </subcellularLocation>
</comment>
<keyword evidence="8 9" id="KW-0413">Isomerase</keyword>
<sequence length="244" mass="26117">MQLIPAIDLRRGGVVRLEQGDYDREINYDNDPITLASKYQNAGASLIHIVDLDSARDGGDANLEIIQRICSELSIDVQTGGGVRALADVEARLEAGARRVVIGSLCVRDPDLVAEWLGDLGPDAIVAGLDVAPNTAGGWVPKAAGWTESGHLELFALLEKLQNAGLRHLLCTDIERDGMFSGPSVELYQSIVNRFPAVQLQASGGISDDADLHAAERTGVAACIVGRALLESRVSLNAIRQWSR</sequence>
<dbReference type="InterPro" id="IPR006063">
    <property type="entry name" value="HisA_bact_arch"/>
</dbReference>